<evidence type="ECO:0000256" key="4">
    <source>
        <dbReference type="ARBA" id="ARBA00023187"/>
    </source>
</evidence>
<dbReference type="GeneID" id="30034880"/>
<keyword evidence="8" id="KW-1185">Reference proteome</keyword>
<sequence>MSQGTLSSVPAWRTAFEAAEQDPENLQLWETLIGLTTQHGANDIDNTRIVFDKLLAKFPLLFGYWIQYAIIEADFLKKNKQENKDDTVISVYERAVSAFPTSFDLWTHYGTYLVESHRNSHEKIRSVFTRGIKSSGRDFLSHPLWDAYIEFEESIEKESVEVAEILKAVVQYPLHQYARYYEKCSIVAEKFPSVFQDMDLNDVFTNTQIGTNDRWAFESQINRSYFHVIDLDPDQILNWNNYLDYEESQGDVAQIQFLYERALVPCALYEDFWLRYARWAAANTDENSILGTETVTNIYRRAALVFIPLNRPYIRLHWSLYEESRGNVDFARDILDSYQNSAPTDLLEEICHSRIQFERRQGDSEFIDKELEADRTTKNEKTRAVLIAHKALHIWHVEGDVDSARKLFQVYQFEDFALSSCPFFINYFKFELSQASRTKSLKYIHNLWKFIVFRTAIPLPVVNDLSESYLEFLRLEGFFKEYLEVDTETHGPFSVQKLHRLKLGGEPFITKRLKFINEHPGVEIDMVSVRYEGLDPLEKYLKDQQNV</sequence>
<reference evidence="7 8" key="1">
    <citation type="submission" date="2016-02" db="EMBL/GenBank/DDBJ databases">
        <title>Complete genome sequence and transcriptome regulation of the pentose utilising yeast Sugiyamaella lignohabitans.</title>
        <authorList>
            <person name="Bellasio M."/>
            <person name="Peymann A."/>
            <person name="Valli M."/>
            <person name="Sipitzky M."/>
            <person name="Graf A."/>
            <person name="Sauer M."/>
            <person name="Marx H."/>
            <person name="Mattanovich D."/>
        </authorList>
    </citation>
    <scope>NUCLEOTIDE SEQUENCE [LARGE SCALE GENOMIC DNA]</scope>
    <source>
        <strain evidence="7 8">CBS 10342</strain>
    </source>
</reference>
<dbReference type="OrthoDB" id="4095917at2759"/>
<dbReference type="SMART" id="SM00386">
    <property type="entry name" value="HAT"/>
    <property type="match status" value="4"/>
</dbReference>
<evidence type="ECO:0000256" key="5">
    <source>
        <dbReference type="ARBA" id="ARBA00023242"/>
    </source>
</evidence>
<dbReference type="GO" id="GO:0030627">
    <property type="term" value="F:pre-mRNA 5'-splice site binding"/>
    <property type="evidence" value="ECO:0007669"/>
    <property type="project" value="TreeGrafter"/>
</dbReference>
<comment type="subcellular location">
    <subcellularLocation>
        <location evidence="1">Nucleus</location>
    </subcellularLocation>
</comment>
<dbReference type="Pfam" id="PF23240">
    <property type="entry name" value="HAT_PRP39_N"/>
    <property type="match status" value="1"/>
</dbReference>
<organism evidence="7 8">
    <name type="scientific">Sugiyamaella lignohabitans</name>
    <dbReference type="NCBI Taxonomy" id="796027"/>
    <lineage>
        <taxon>Eukaryota</taxon>
        <taxon>Fungi</taxon>
        <taxon>Dikarya</taxon>
        <taxon>Ascomycota</taxon>
        <taxon>Saccharomycotina</taxon>
        <taxon>Dipodascomycetes</taxon>
        <taxon>Dipodascales</taxon>
        <taxon>Trichomonascaceae</taxon>
        <taxon>Sugiyamaella</taxon>
    </lineage>
</organism>
<evidence type="ECO:0000256" key="6">
    <source>
        <dbReference type="ARBA" id="ARBA00038019"/>
    </source>
</evidence>
<keyword evidence="2" id="KW-0507">mRNA processing</keyword>
<evidence type="ECO:0000256" key="1">
    <source>
        <dbReference type="ARBA" id="ARBA00004123"/>
    </source>
</evidence>
<dbReference type="GO" id="GO:0000243">
    <property type="term" value="C:commitment complex"/>
    <property type="evidence" value="ECO:0007669"/>
    <property type="project" value="TreeGrafter"/>
</dbReference>
<keyword evidence="4" id="KW-0508">mRNA splicing</keyword>
<evidence type="ECO:0000256" key="2">
    <source>
        <dbReference type="ARBA" id="ARBA00022664"/>
    </source>
</evidence>
<keyword evidence="3" id="KW-0677">Repeat</keyword>
<dbReference type="EMBL" id="CP014503">
    <property type="protein sequence ID" value="ANB15289.1"/>
    <property type="molecule type" value="Genomic_DNA"/>
</dbReference>
<dbReference type="PANTHER" id="PTHR17204:SF5">
    <property type="entry name" value="PRE-MRNA-PROCESSING FACTOR 39"/>
    <property type="match status" value="1"/>
</dbReference>
<comment type="similarity">
    <text evidence="6">Belongs to the PRP39 family.</text>
</comment>
<dbReference type="InterPro" id="IPR003107">
    <property type="entry name" value="HAT"/>
</dbReference>
<name>A0A167FH39_9ASCO</name>
<dbReference type="Proteomes" id="UP000189580">
    <property type="component" value="Chromosome b"/>
</dbReference>
<dbReference type="InterPro" id="IPR011990">
    <property type="entry name" value="TPR-like_helical_dom_sf"/>
</dbReference>
<proteinExistence type="inferred from homology"/>
<dbReference type="InterPro" id="IPR059164">
    <property type="entry name" value="HAT_PRP39_C"/>
</dbReference>
<dbReference type="KEGG" id="slb:AWJ20_2916"/>
<dbReference type="RefSeq" id="XP_018737766.1">
    <property type="nucleotide sequence ID" value="XM_018879893.1"/>
</dbReference>
<dbReference type="PANTHER" id="PTHR17204">
    <property type="entry name" value="PRE-MRNA PROCESSING PROTEIN PRP39-RELATED"/>
    <property type="match status" value="1"/>
</dbReference>
<dbReference type="AlphaFoldDB" id="A0A167FH39"/>
<keyword evidence="5" id="KW-0539">Nucleus</keyword>
<protein>
    <submittedName>
        <fullName evidence="7">Prp39p</fullName>
    </submittedName>
</protein>
<dbReference type="Pfam" id="PF23241">
    <property type="entry name" value="HAT_PRP39_C"/>
    <property type="match status" value="1"/>
</dbReference>
<dbReference type="GO" id="GO:0000395">
    <property type="term" value="P:mRNA 5'-splice site recognition"/>
    <property type="evidence" value="ECO:0007669"/>
    <property type="project" value="TreeGrafter"/>
</dbReference>
<dbReference type="GO" id="GO:0071004">
    <property type="term" value="C:U2-type prespliceosome"/>
    <property type="evidence" value="ECO:0007669"/>
    <property type="project" value="TreeGrafter"/>
</dbReference>
<accession>A0A167FH39</accession>
<gene>
    <name evidence="7" type="primary">PRP39</name>
    <name evidence="7" type="ORF">AWJ20_2916</name>
</gene>
<evidence type="ECO:0000313" key="8">
    <source>
        <dbReference type="Proteomes" id="UP000189580"/>
    </source>
</evidence>
<dbReference type="SUPFAM" id="SSF48452">
    <property type="entry name" value="TPR-like"/>
    <property type="match status" value="1"/>
</dbReference>
<evidence type="ECO:0000256" key="3">
    <source>
        <dbReference type="ARBA" id="ARBA00022737"/>
    </source>
</evidence>
<dbReference type="GO" id="GO:0005685">
    <property type="term" value="C:U1 snRNP"/>
    <property type="evidence" value="ECO:0007669"/>
    <property type="project" value="TreeGrafter"/>
</dbReference>
<dbReference type="Gene3D" id="1.25.40.10">
    <property type="entry name" value="Tetratricopeptide repeat domain"/>
    <property type="match status" value="2"/>
</dbReference>
<evidence type="ECO:0000313" key="7">
    <source>
        <dbReference type="EMBL" id="ANB15289.1"/>
    </source>
</evidence>